<protein>
    <recommendedName>
        <fullName evidence="1">Thioesterase domain-containing protein</fullName>
    </recommendedName>
</protein>
<accession>A0A8H3J9V7</accession>
<keyword evidence="3" id="KW-1185">Reference proteome</keyword>
<dbReference type="OrthoDB" id="10253869at2759"/>
<gene>
    <name evidence="2" type="ORF">ALECFALPRED_010504</name>
</gene>
<evidence type="ECO:0000259" key="1">
    <source>
        <dbReference type="Pfam" id="PF00975"/>
    </source>
</evidence>
<name>A0A8H3J9V7_9LECA</name>
<comment type="caution">
    <text evidence="2">The sequence shown here is derived from an EMBL/GenBank/DDBJ whole genome shotgun (WGS) entry which is preliminary data.</text>
</comment>
<sequence>MDSFFHIQGAPAAPLAPFILIHAVSGFALPYLSLGPLSSSADPQHARPVYGLSCPIYESRSYHLPTSFTAVAREYVNRIREEIPHGPYILGGWSMGGMIAIKMVEILEKEGEEVLGVLLIDSTNPEGYPAFNDTRERDEVAEWTYKAYAGRSGLPGLEEMGCEEARVLSKEEDRDSGLGDEDDDEVDVMEYLPRMRKHIYNSLDLIAWAGEGGYMPNDIKSPVTLLKCTELATLPEAMSPGRKNAIQHRFQDERAGWTMEKLQSIPVDAQHDDLFDSQHVGKVTSILRGVLEVIN</sequence>
<reference evidence="2" key="1">
    <citation type="submission" date="2021-03" db="EMBL/GenBank/DDBJ databases">
        <authorList>
            <person name="Tagirdzhanova G."/>
        </authorList>
    </citation>
    <scope>NUCLEOTIDE SEQUENCE</scope>
</reference>
<evidence type="ECO:0000313" key="2">
    <source>
        <dbReference type="EMBL" id="CAF9943058.1"/>
    </source>
</evidence>
<dbReference type="SUPFAM" id="SSF53474">
    <property type="entry name" value="alpha/beta-Hydrolases"/>
    <property type="match status" value="1"/>
</dbReference>
<dbReference type="AlphaFoldDB" id="A0A8H3J9V7"/>
<evidence type="ECO:0000313" key="3">
    <source>
        <dbReference type="Proteomes" id="UP000664203"/>
    </source>
</evidence>
<organism evidence="2 3">
    <name type="scientific">Alectoria fallacina</name>
    <dbReference type="NCBI Taxonomy" id="1903189"/>
    <lineage>
        <taxon>Eukaryota</taxon>
        <taxon>Fungi</taxon>
        <taxon>Dikarya</taxon>
        <taxon>Ascomycota</taxon>
        <taxon>Pezizomycotina</taxon>
        <taxon>Lecanoromycetes</taxon>
        <taxon>OSLEUM clade</taxon>
        <taxon>Lecanoromycetidae</taxon>
        <taxon>Lecanorales</taxon>
        <taxon>Lecanorineae</taxon>
        <taxon>Parmeliaceae</taxon>
        <taxon>Alectoria</taxon>
    </lineage>
</organism>
<proteinExistence type="predicted"/>
<dbReference type="EMBL" id="CAJPDR010000876">
    <property type="protein sequence ID" value="CAF9943058.1"/>
    <property type="molecule type" value="Genomic_DNA"/>
</dbReference>
<dbReference type="InterPro" id="IPR001031">
    <property type="entry name" value="Thioesterase"/>
</dbReference>
<dbReference type="Pfam" id="PF00975">
    <property type="entry name" value="Thioesterase"/>
    <property type="match status" value="1"/>
</dbReference>
<dbReference type="InterPro" id="IPR029058">
    <property type="entry name" value="AB_hydrolase_fold"/>
</dbReference>
<feature type="domain" description="Thioesterase" evidence="1">
    <location>
        <begin position="20"/>
        <end position="136"/>
    </location>
</feature>
<dbReference type="Proteomes" id="UP000664203">
    <property type="component" value="Unassembled WGS sequence"/>
</dbReference>
<dbReference type="Gene3D" id="3.40.50.1820">
    <property type="entry name" value="alpha/beta hydrolase"/>
    <property type="match status" value="1"/>
</dbReference>